<dbReference type="CDD" id="cd07067">
    <property type="entry name" value="HP_PGM_like"/>
    <property type="match status" value="1"/>
</dbReference>
<dbReference type="EC" id="3.1.3.-" evidence="1"/>
<name>A0A7W9IM40_9ACTN</name>
<dbReference type="SUPFAM" id="SSF53254">
    <property type="entry name" value="Phosphoglycerate mutase-like"/>
    <property type="match status" value="1"/>
</dbReference>
<gene>
    <name evidence="1" type="ORF">F4562_006173</name>
</gene>
<dbReference type="Proteomes" id="UP000540685">
    <property type="component" value="Unassembled WGS sequence"/>
</dbReference>
<keyword evidence="2" id="KW-1185">Reference proteome</keyword>
<dbReference type="InterPro" id="IPR029033">
    <property type="entry name" value="His_PPase_superfam"/>
</dbReference>
<dbReference type="AlphaFoldDB" id="A0A7W9IM40"/>
<dbReference type="PANTHER" id="PTHR47623:SF1">
    <property type="entry name" value="OS09G0287300 PROTEIN"/>
    <property type="match status" value="1"/>
</dbReference>
<dbReference type="InterPro" id="IPR013078">
    <property type="entry name" value="His_Pase_superF_clade-1"/>
</dbReference>
<dbReference type="RefSeq" id="WP_184540064.1">
    <property type="nucleotide sequence ID" value="NZ_JACHMP010000001.1"/>
</dbReference>
<organism evidence="1 2">
    <name type="scientific">Streptosporangium becharense</name>
    <dbReference type="NCBI Taxonomy" id="1816182"/>
    <lineage>
        <taxon>Bacteria</taxon>
        <taxon>Bacillati</taxon>
        <taxon>Actinomycetota</taxon>
        <taxon>Actinomycetes</taxon>
        <taxon>Streptosporangiales</taxon>
        <taxon>Streptosporangiaceae</taxon>
        <taxon>Streptosporangium</taxon>
    </lineage>
</organism>
<dbReference type="SMART" id="SM00855">
    <property type="entry name" value="PGAM"/>
    <property type="match status" value="1"/>
</dbReference>
<evidence type="ECO:0000313" key="2">
    <source>
        <dbReference type="Proteomes" id="UP000540685"/>
    </source>
</evidence>
<dbReference type="GO" id="GO:0016787">
    <property type="term" value="F:hydrolase activity"/>
    <property type="evidence" value="ECO:0007669"/>
    <property type="project" value="UniProtKB-KW"/>
</dbReference>
<dbReference type="EMBL" id="JACHMP010000001">
    <property type="protein sequence ID" value="MBB5823111.1"/>
    <property type="molecule type" value="Genomic_DNA"/>
</dbReference>
<keyword evidence="1" id="KW-0378">Hydrolase</keyword>
<dbReference type="Pfam" id="PF00300">
    <property type="entry name" value="His_Phos_1"/>
    <property type="match status" value="1"/>
</dbReference>
<reference evidence="1 2" key="1">
    <citation type="submission" date="2020-08" db="EMBL/GenBank/DDBJ databases">
        <title>Sequencing the genomes of 1000 actinobacteria strains.</title>
        <authorList>
            <person name="Klenk H.-P."/>
        </authorList>
    </citation>
    <scope>NUCLEOTIDE SEQUENCE [LARGE SCALE GENOMIC DNA]</scope>
    <source>
        <strain evidence="1 2">DSM 46887</strain>
    </source>
</reference>
<evidence type="ECO:0000313" key="1">
    <source>
        <dbReference type="EMBL" id="MBB5823111.1"/>
    </source>
</evidence>
<protein>
    <submittedName>
        <fullName evidence="1">Phosphohistidine phosphatase</fullName>
        <ecNumber evidence="1">3.1.3.-</ecNumber>
    </submittedName>
</protein>
<dbReference type="Gene3D" id="3.40.50.1240">
    <property type="entry name" value="Phosphoglycerate mutase-like"/>
    <property type="match status" value="1"/>
</dbReference>
<accession>A0A7W9IM40</accession>
<sequence length="181" mass="19187">MTENASRKLIVVRHAKSAWPAGVDDFDRPLAPRGRRDAPAVGRWLRGAGPPPDRVVSSPALRTRETWELVAGELGTEVPVSYDERVYEASVPGLLGIVHEVPDGVRTLLLLGHNPGLEELVTALAGEAAGDALERVREKFPTSAIAVLAVPGPWSGLAPGTAVLTDFAVPRGVKTAKSHKS</sequence>
<comment type="caution">
    <text evidence="1">The sequence shown here is derived from an EMBL/GenBank/DDBJ whole genome shotgun (WGS) entry which is preliminary data.</text>
</comment>
<proteinExistence type="predicted"/>
<dbReference type="PANTHER" id="PTHR47623">
    <property type="entry name" value="OS09G0287300 PROTEIN"/>
    <property type="match status" value="1"/>
</dbReference>